<keyword evidence="6" id="KW-1185">Reference proteome</keyword>
<protein>
    <recommendedName>
        <fullName evidence="4">Terpene synthase</fullName>
        <ecNumber evidence="4">4.2.3.-</ecNumber>
    </recommendedName>
</protein>
<dbReference type="InterPro" id="IPR008949">
    <property type="entry name" value="Isoprenoid_synthase_dom_sf"/>
</dbReference>
<reference evidence="6" key="1">
    <citation type="submission" date="2020-06" db="EMBL/GenBank/DDBJ databases">
        <title>A chromosome-scale genome assembly of Talaromyces rugulosus W13939.</title>
        <authorList>
            <person name="Wang B."/>
            <person name="Guo L."/>
            <person name="Ye K."/>
            <person name="Wang L."/>
        </authorList>
    </citation>
    <scope>NUCLEOTIDE SEQUENCE [LARGE SCALE GENOMIC DNA]</scope>
    <source>
        <strain evidence="6">W13939</strain>
    </source>
</reference>
<evidence type="ECO:0000256" key="3">
    <source>
        <dbReference type="ARBA" id="ARBA00022842"/>
    </source>
</evidence>
<dbReference type="GO" id="GO:0046872">
    <property type="term" value="F:metal ion binding"/>
    <property type="evidence" value="ECO:0007669"/>
    <property type="project" value="UniProtKB-KW"/>
</dbReference>
<evidence type="ECO:0000313" key="5">
    <source>
        <dbReference type="EMBL" id="QKX56962.1"/>
    </source>
</evidence>
<keyword evidence="4" id="KW-0456">Lyase</keyword>
<dbReference type="Pfam" id="PF19086">
    <property type="entry name" value="Terpene_syn_C_2"/>
    <property type="match status" value="1"/>
</dbReference>
<dbReference type="GO" id="GO:0008299">
    <property type="term" value="P:isoprenoid biosynthetic process"/>
    <property type="evidence" value="ECO:0007669"/>
    <property type="project" value="UniProtKB-ARBA"/>
</dbReference>
<name>A0A7H8QSP7_TALRU</name>
<organism evidence="5 6">
    <name type="scientific">Talaromyces rugulosus</name>
    <name type="common">Penicillium rugulosum</name>
    <dbReference type="NCBI Taxonomy" id="121627"/>
    <lineage>
        <taxon>Eukaryota</taxon>
        <taxon>Fungi</taxon>
        <taxon>Dikarya</taxon>
        <taxon>Ascomycota</taxon>
        <taxon>Pezizomycotina</taxon>
        <taxon>Eurotiomycetes</taxon>
        <taxon>Eurotiomycetidae</taxon>
        <taxon>Eurotiales</taxon>
        <taxon>Trichocomaceae</taxon>
        <taxon>Talaromyces</taxon>
        <taxon>Talaromyces sect. Islandici</taxon>
    </lineage>
</organism>
<dbReference type="GO" id="GO:0010333">
    <property type="term" value="F:terpene synthase activity"/>
    <property type="evidence" value="ECO:0007669"/>
    <property type="project" value="InterPro"/>
</dbReference>
<dbReference type="Proteomes" id="UP000509510">
    <property type="component" value="Chromosome II"/>
</dbReference>
<evidence type="ECO:0000256" key="2">
    <source>
        <dbReference type="ARBA" id="ARBA00006333"/>
    </source>
</evidence>
<dbReference type="Gene3D" id="1.10.600.10">
    <property type="entry name" value="Farnesyl Diphosphate Synthase"/>
    <property type="match status" value="1"/>
</dbReference>
<evidence type="ECO:0000313" key="6">
    <source>
        <dbReference type="Proteomes" id="UP000509510"/>
    </source>
</evidence>
<keyword evidence="3 4" id="KW-0460">Magnesium</keyword>
<dbReference type="SUPFAM" id="SSF48576">
    <property type="entry name" value="Terpenoid synthases"/>
    <property type="match status" value="1"/>
</dbReference>
<keyword evidence="4" id="KW-0479">Metal-binding</keyword>
<comment type="similarity">
    <text evidence="2 4">Belongs to the terpene synthase family.</text>
</comment>
<dbReference type="SFLD" id="SFLDS00005">
    <property type="entry name" value="Isoprenoid_Synthase_Type_I"/>
    <property type="match status" value="1"/>
</dbReference>
<accession>A0A7H8QSP7</accession>
<dbReference type="RefSeq" id="XP_035343140.1">
    <property type="nucleotide sequence ID" value="XM_035487247.1"/>
</dbReference>
<dbReference type="InterPro" id="IPR034686">
    <property type="entry name" value="Terpene_cyclase-like_2"/>
</dbReference>
<proteinExistence type="inferred from homology"/>
<dbReference type="EC" id="4.2.3.-" evidence="4"/>
<sequence length="402" mass="46222">MANTIVLSAEQQISFRAHNIAKNEPNTLEQSRRAVDSQDDEGKVNVTIPDMFALFLSGSPRVNPNYARVKAESEVWFAKKCQLDARWRRILGKTDFSYFCAITAADAGPQELRTLCDWGNWVFPFDDLFDNGYLKENPVAAQKVIDVLLSDMGIRPENDICERDRLPARERALVDVHRTFLWPALGTNNWYTGVQQRFVTRMHDYCKGSMEQVKWRSQGRFPSIEDTLSTRRKSAGVAPLYALAEYALKLDLPNAVFENESIQEIERIGVDFVVIQNDILSYCKEESEGIIHNLVAITRYHTESVYSQLAVPHPQMAFDNVGKLLSDLYRRWYLALARLPSWGERIDAGVQQYIGSVRAVVMANLNWSFRSERYFGRDVAEVRRTRVVRVLKRLPEARFNVQ</sequence>
<dbReference type="KEGG" id="trg:TRUGW13939_04070"/>
<dbReference type="EMBL" id="CP055899">
    <property type="protein sequence ID" value="QKX56962.1"/>
    <property type="molecule type" value="Genomic_DNA"/>
</dbReference>
<gene>
    <name evidence="5" type="ORF">TRUGW13939_04070</name>
</gene>
<dbReference type="SFLD" id="SFLDG01020">
    <property type="entry name" value="Terpene_Cyclase_Like_2"/>
    <property type="match status" value="1"/>
</dbReference>
<dbReference type="GeneID" id="55991572"/>
<dbReference type="PANTHER" id="PTHR35201">
    <property type="entry name" value="TERPENE SYNTHASE"/>
    <property type="match status" value="1"/>
</dbReference>
<dbReference type="OrthoDB" id="4222834at2759"/>
<evidence type="ECO:0000256" key="4">
    <source>
        <dbReference type="RuleBase" id="RU366034"/>
    </source>
</evidence>
<comment type="cofactor">
    <cofactor evidence="1 4">
        <name>Mg(2+)</name>
        <dbReference type="ChEBI" id="CHEBI:18420"/>
    </cofactor>
</comment>
<evidence type="ECO:0000256" key="1">
    <source>
        <dbReference type="ARBA" id="ARBA00001946"/>
    </source>
</evidence>
<dbReference type="AlphaFoldDB" id="A0A7H8QSP7"/>
<dbReference type="PANTHER" id="PTHR35201:SF4">
    <property type="entry name" value="BETA-PINACENE SYNTHASE-RELATED"/>
    <property type="match status" value="1"/>
</dbReference>